<feature type="signal peptide" evidence="1">
    <location>
        <begin position="1"/>
        <end position="17"/>
    </location>
</feature>
<accession>A0A0F7SU82</accession>
<proteinExistence type="predicted"/>
<evidence type="ECO:0008006" key="3">
    <source>
        <dbReference type="Google" id="ProtNLM"/>
    </source>
</evidence>
<evidence type="ECO:0000313" key="2">
    <source>
        <dbReference type="EMBL" id="CED84284.1"/>
    </source>
</evidence>
<dbReference type="EMBL" id="LN483157">
    <property type="protein sequence ID" value="CED84284.1"/>
    <property type="molecule type" value="Genomic_DNA"/>
</dbReference>
<reference evidence="2" key="1">
    <citation type="submission" date="2014-08" db="EMBL/GenBank/DDBJ databases">
        <authorList>
            <person name="Sharma Rahul"/>
            <person name="Thines Marco"/>
        </authorList>
    </citation>
    <scope>NUCLEOTIDE SEQUENCE</scope>
</reference>
<name>A0A0F7SU82_PHARH</name>
<dbReference type="AlphaFoldDB" id="A0A0F7SU82"/>
<keyword evidence="1" id="KW-0732">Signal</keyword>
<sequence>MPPPDFFLCVFVSSCLCALDLPLQLLTDQMPALCWPTDDHCMLIGPGEKERNGFLLIYLFISRFPCPSPFCCALDLFSLPLVFTLYSCLGSSSS</sequence>
<evidence type="ECO:0000256" key="1">
    <source>
        <dbReference type="SAM" id="SignalP"/>
    </source>
</evidence>
<protein>
    <recommendedName>
        <fullName evidence="3">Secreted protein</fullName>
    </recommendedName>
</protein>
<feature type="chain" id="PRO_5002522230" description="Secreted protein" evidence="1">
    <location>
        <begin position="18"/>
        <end position="94"/>
    </location>
</feature>
<organism evidence="2">
    <name type="scientific">Phaffia rhodozyma</name>
    <name type="common">Yeast</name>
    <name type="synonym">Xanthophyllomyces dendrorhous</name>
    <dbReference type="NCBI Taxonomy" id="264483"/>
    <lineage>
        <taxon>Eukaryota</taxon>
        <taxon>Fungi</taxon>
        <taxon>Dikarya</taxon>
        <taxon>Basidiomycota</taxon>
        <taxon>Agaricomycotina</taxon>
        <taxon>Tremellomycetes</taxon>
        <taxon>Cystofilobasidiales</taxon>
        <taxon>Mrakiaceae</taxon>
        <taxon>Phaffia</taxon>
    </lineage>
</organism>